<evidence type="ECO:0000256" key="1">
    <source>
        <dbReference type="SAM" id="MobiDB-lite"/>
    </source>
</evidence>
<dbReference type="PANTHER" id="PTHR13467:SF3">
    <property type="entry name" value="CUE DOMAIN-CONTAINING PROTEIN 1"/>
    <property type="match status" value="1"/>
</dbReference>
<evidence type="ECO:0000313" key="2">
    <source>
        <dbReference type="EMBL" id="EKC28840.1"/>
    </source>
</evidence>
<sequence>MVDSLALSNTEPKRPIPSSPISRRASGKSGGFRNWNPPMLGTLPDDFLRLTVPKSPDPLSLDGFLPLQNSSERTHHNISSRKNRHTERLSNSSSEQKKKISRSRSERAPERPKWSHGGDHFPMVRAPHGQVQNISPGMSKSLIISSHEFSQDMLDEKLKENERRRRKAVKNVDLEMSQYLEDERLAIALQNSEFLQELRGNEDFMKTLEKASNGYGDDRQSHLEPFPFTPPTPKQGDDDAELRRQLNHMGGASKKQFMALAKKFFTRKKKKMTLKQIHSQKEKLAPSMINLLDSDEEDFVPDEPVNPYDQKTEIEPLIGWSLCKCGVPVLSGETSGQSSIETVHIQGILNPL</sequence>
<reference evidence="2" key="1">
    <citation type="journal article" date="2012" name="Nature">
        <title>The oyster genome reveals stress adaptation and complexity of shell formation.</title>
        <authorList>
            <person name="Zhang G."/>
            <person name="Fang X."/>
            <person name="Guo X."/>
            <person name="Li L."/>
            <person name="Luo R."/>
            <person name="Xu F."/>
            <person name="Yang P."/>
            <person name="Zhang L."/>
            <person name="Wang X."/>
            <person name="Qi H."/>
            <person name="Xiong Z."/>
            <person name="Que H."/>
            <person name="Xie Y."/>
            <person name="Holland P.W."/>
            <person name="Paps J."/>
            <person name="Zhu Y."/>
            <person name="Wu F."/>
            <person name="Chen Y."/>
            <person name="Wang J."/>
            <person name="Peng C."/>
            <person name="Meng J."/>
            <person name="Yang L."/>
            <person name="Liu J."/>
            <person name="Wen B."/>
            <person name="Zhang N."/>
            <person name="Huang Z."/>
            <person name="Zhu Q."/>
            <person name="Feng Y."/>
            <person name="Mount A."/>
            <person name="Hedgecock D."/>
            <person name="Xu Z."/>
            <person name="Liu Y."/>
            <person name="Domazet-Loso T."/>
            <person name="Du Y."/>
            <person name="Sun X."/>
            <person name="Zhang S."/>
            <person name="Liu B."/>
            <person name="Cheng P."/>
            <person name="Jiang X."/>
            <person name="Li J."/>
            <person name="Fan D."/>
            <person name="Wang W."/>
            <person name="Fu W."/>
            <person name="Wang T."/>
            <person name="Wang B."/>
            <person name="Zhang J."/>
            <person name="Peng Z."/>
            <person name="Li Y."/>
            <person name="Li N."/>
            <person name="Wang J."/>
            <person name="Chen M."/>
            <person name="He Y."/>
            <person name="Tan F."/>
            <person name="Song X."/>
            <person name="Zheng Q."/>
            <person name="Huang R."/>
            <person name="Yang H."/>
            <person name="Du X."/>
            <person name="Chen L."/>
            <person name="Yang M."/>
            <person name="Gaffney P.M."/>
            <person name="Wang S."/>
            <person name="Luo L."/>
            <person name="She Z."/>
            <person name="Ming Y."/>
            <person name="Huang W."/>
            <person name="Zhang S."/>
            <person name="Huang B."/>
            <person name="Zhang Y."/>
            <person name="Qu T."/>
            <person name="Ni P."/>
            <person name="Miao G."/>
            <person name="Wang J."/>
            <person name="Wang Q."/>
            <person name="Steinberg C.E."/>
            <person name="Wang H."/>
            <person name="Li N."/>
            <person name="Qian L."/>
            <person name="Zhang G."/>
            <person name="Li Y."/>
            <person name="Yang H."/>
            <person name="Liu X."/>
            <person name="Wang J."/>
            <person name="Yin Y."/>
            <person name="Wang J."/>
        </authorList>
    </citation>
    <scope>NUCLEOTIDE SEQUENCE [LARGE SCALE GENOMIC DNA]</scope>
    <source>
        <strain evidence="2">05x7-T-G4-1.051#20</strain>
    </source>
</reference>
<dbReference type="PANTHER" id="PTHR13467">
    <property type="entry name" value="CUE DOMAIN CONTAINING PROTEIN 1"/>
    <property type="match status" value="1"/>
</dbReference>
<gene>
    <name evidence="2" type="ORF">CGI_10019068</name>
</gene>
<feature type="compositionally biased region" description="Basic residues" evidence="1">
    <location>
        <begin position="76"/>
        <end position="85"/>
    </location>
</feature>
<accession>K1QIX2</accession>
<dbReference type="AlphaFoldDB" id="K1QIX2"/>
<dbReference type="EMBL" id="JH819089">
    <property type="protein sequence ID" value="EKC28840.1"/>
    <property type="molecule type" value="Genomic_DNA"/>
</dbReference>
<feature type="region of interest" description="Disordered" evidence="1">
    <location>
        <begin position="1"/>
        <end position="121"/>
    </location>
</feature>
<feature type="compositionally biased region" description="Polar residues" evidence="1">
    <location>
        <begin position="1"/>
        <end position="10"/>
    </location>
</feature>
<proteinExistence type="predicted"/>
<protein>
    <submittedName>
        <fullName evidence="2">CUE domain-containing protein 1</fullName>
    </submittedName>
</protein>
<feature type="region of interest" description="Disordered" evidence="1">
    <location>
        <begin position="212"/>
        <end position="238"/>
    </location>
</feature>
<dbReference type="InParanoid" id="K1QIX2"/>
<dbReference type="InterPro" id="IPR040192">
    <property type="entry name" value="CUEDC1"/>
</dbReference>
<organism evidence="2">
    <name type="scientific">Magallana gigas</name>
    <name type="common">Pacific oyster</name>
    <name type="synonym">Crassostrea gigas</name>
    <dbReference type="NCBI Taxonomy" id="29159"/>
    <lineage>
        <taxon>Eukaryota</taxon>
        <taxon>Metazoa</taxon>
        <taxon>Spiralia</taxon>
        <taxon>Lophotrochozoa</taxon>
        <taxon>Mollusca</taxon>
        <taxon>Bivalvia</taxon>
        <taxon>Autobranchia</taxon>
        <taxon>Pteriomorphia</taxon>
        <taxon>Ostreida</taxon>
        <taxon>Ostreoidea</taxon>
        <taxon>Ostreidae</taxon>
        <taxon>Magallana</taxon>
    </lineage>
</organism>
<feature type="compositionally biased region" description="Basic and acidic residues" evidence="1">
    <location>
        <begin position="95"/>
        <end position="119"/>
    </location>
</feature>
<name>K1QIX2_MAGGI</name>
<dbReference type="HOGENOM" id="CLU_788113_0_0_1"/>